<keyword evidence="7" id="KW-1185">Reference proteome</keyword>
<feature type="domain" description="EF-hand" evidence="5">
    <location>
        <begin position="537"/>
        <end position="572"/>
    </location>
</feature>
<dbReference type="PANTHER" id="PTHR23055">
    <property type="entry name" value="CALCIUM BINDING PROTEINS"/>
    <property type="match status" value="1"/>
</dbReference>
<evidence type="ECO:0000256" key="4">
    <source>
        <dbReference type="SAM" id="MobiDB-lite"/>
    </source>
</evidence>
<keyword evidence="3" id="KW-0106">Calcium</keyword>
<dbReference type="InterPro" id="IPR028846">
    <property type="entry name" value="Recoverin"/>
</dbReference>
<dbReference type="Proteomes" id="UP000318571">
    <property type="component" value="Chromosome 8"/>
</dbReference>
<dbReference type="SMART" id="SM00054">
    <property type="entry name" value="EFh"/>
    <property type="match status" value="3"/>
</dbReference>
<accession>A0A553N897</accession>
<dbReference type="InterPro" id="IPR002048">
    <property type="entry name" value="EF_hand_dom"/>
</dbReference>
<dbReference type="Pfam" id="PF13499">
    <property type="entry name" value="EF-hand_7"/>
    <property type="match status" value="1"/>
</dbReference>
<protein>
    <recommendedName>
        <fullName evidence="5">EF-hand domain-containing protein</fullName>
    </recommendedName>
</protein>
<evidence type="ECO:0000256" key="3">
    <source>
        <dbReference type="ARBA" id="ARBA00022837"/>
    </source>
</evidence>
<dbReference type="AlphaFoldDB" id="A0A553N897"/>
<feature type="region of interest" description="Disordered" evidence="4">
    <location>
        <begin position="147"/>
        <end position="193"/>
    </location>
</feature>
<dbReference type="CDD" id="cd00051">
    <property type="entry name" value="EFh"/>
    <property type="match status" value="2"/>
</dbReference>
<dbReference type="Gene3D" id="1.10.238.10">
    <property type="entry name" value="EF-hand"/>
    <property type="match status" value="1"/>
</dbReference>
<feature type="domain" description="EF-hand" evidence="5">
    <location>
        <begin position="582"/>
        <end position="617"/>
    </location>
</feature>
<feature type="compositionally biased region" description="Basic and acidic residues" evidence="4">
    <location>
        <begin position="172"/>
        <end position="192"/>
    </location>
</feature>
<dbReference type="PRINTS" id="PR00450">
    <property type="entry name" value="RECOVERIN"/>
</dbReference>
<feature type="compositionally biased region" description="Low complexity" evidence="4">
    <location>
        <begin position="69"/>
        <end position="78"/>
    </location>
</feature>
<feature type="compositionally biased region" description="Polar residues" evidence="4">
    <location>
        <begin position="44"/>
        <end position="58"/>
    </location>
</feature>
<proteinExistence type="predicted"/>
<dbReference type="EMBL" id="VCGU01000459">
    <property type="protein sequence ID" value="TRY61666.1"/>
    <property type="molecule type" value="Genomic_DNA"/>
</dbReference>
<evidence type="ECO:0000313" key="7">
    <source>
        <dbReference type="Proteomes" id="UP000318571"/>
    </source>
</evidence>
<dbReference type="InterPro" id="IPR011992">
    <property type="entry name" value="EF-hand-dom_pair"/>
</dbReference>
<feature type="region of interest" description="Disordered" evidence="4">
    <location>
        <begin position="407"/>
        <end position="442"/>
    </location>
</feature>
<feature type="compositionally biased region" description="Basic and acidic residues" evidence="4">
    <location>
        <begin position="417"/>
        <end position="428"/>
    </location>
</feature>
<evidence type="ECO:0000313" key="6">
    <source>
        <dbReference type="EMBL" id="TRY61666.1"/>
    </source>
</evidence>
<dbReference type="GO" id="GO:0005509">
    <property type="term" value="F:calcium ion binding"/>
    <property type="evidence" value="ECO:0007669"/>
    <property type="project" value="InterPro"/>
</dbReference>
<dbReference type="InterPro" id="IPR018247">
    <property type="entry name" value="EF_Hand_1_Ca_BS"/>
</dbReference>
<feature type="region of interest" description="Disordered" evidence="4">
    <location>
        <begin position="230"/>
        <end position="263"/>
    </location>
</feature>
<feature type="region of interest" description="Disordered" evidence="4">
    <location>
        <begin position="44"/>
        <end position="83"/>
    </location>
</feature>
<sequence length="630" mass="71112">MAAMHNPGESRISNLPTIVVVDSSKAPDEQKRTQITLYKPEFSKQIQSTGKKVAQRSQRVLRRLDSTKTKQSATATSSNGDLKYFAQYGEGGGVRGGGGGGGGGSNNNNNNSGSGGVVGTAIMAPSVKFKSSQTSSIASPVVISQGSNKVKPFESRKAASQRRRALKQGTTNKERSDSSKKRSPAKSDKKDIFIQIPVMESPSPQADEEPLGVEIDALEVEVILPEPETPDITITDTADNEIRRLPCPSSSDEEDSESRELERLKNQIRANLKPRDVKKDKEAAAAVVQAFKNQVNNRRPTKVENKWHIWKYAQYEKSRTPKKDWLDETLAGGSMDVGWGRRIYDKNEIESDDRERERIQLDEANTRHLNVKLKKIPEMYGLWDNIYDRRVIRALDCNAKWIPNRKEVEKRKKKDRNKSSRKDKTDKDQDGEDPFAESRKKWVPTGNELTEDDLEFCLHHTNYPKENIKKWFKGFRQTCPNGRLTKAHLHSLFKQIFPNGDSEIFCNHIFRIFDNDGNGFLDFKEFLMALDVASCRSDVEKLQWAFRLYDVDSSGSINLKEIATIMETMEQVEGHKDVSSLMVAKRATEIFGKLDDDNDGEITMQEFVDGYLRMRESDGASSSDNTSDKP</sequence>
<keyword evidence="1" id="KW-0479">Metal-binding</keyword>
<dbReference type="PROSITE" id="PS50222">
    <property type="entry name" value="EF_HAND_2"/>
    <property type="match status" value="3"/>
</dbReference>
<evidence type="ECO:0000256" key="1">
    <source>
        <dbReference type="ARBA" id="ARBA00022723"/>
    </source>
</evidence>
<name>A0A553N897_TIGCA</name>
<gene>
    <name evidence="6" type="ORF">TCAL_05747</name>
</gene>
<organism evidence="6 7">
    <name type="scientific">Tigriopus californicus</name>
    <name type="common">Marine copepod</name>
    <dbReference type="NCBI Taxonomy" id="6832"/>
    <lineage>
        <taxon>Eukaryota</taxon>
        <taxon>Metazoa</taxon>
        <taxon>Ecdysozoa</taxon>
        <taxon>Arthropoda</taxon>
        <taxon>Crustacea</taxon>
        <taxon>Multicrustacea</taxon>
        <taxon>Hexanauplia</taxon>
        <taxon>Copepoda</taxon>
        <taxon>Harpacticoida</taxon>
        <taxon>Harpacticidae</taxon>
        <taxon>Tigriopus</taxon>
    </lineage>
</organism>
<dbReference type="SUPFAM" id="SSF47473">
    <property type="entry name" value="EF-hand"/>
    <property type="match status" value="1"/>
</dbReference>
<evidence type="ECO:0000259" key="5">
    <source>
        <dbReference type="PROSITE" id="PS50222"/>
    </source>
</evidence>
<dbReference type="STRING" id="6832.A0A553N897"/>
<keyword evidence="2" id="KW-0677">Repeat</keyword>
<dbReference type="PANTHER" id="PTHR23055:SF69">
    <property type="entry name" value="NEURONAL CALCIUM SENSOR 2"/>
    <property type="match status" value="1"/>
</dbReference>
<dbReference type="PROSITE" id="PS00018">
    <property type="entry name" value="EF_HAND_1"/>
    <property type="match status" value="3"/>
</dbReference>
<reference evidence="6 7" key="1">
    <citation type="journal article" date="2018" name="Nat. Ecol. Evol.">
        <title>Genomic signatures of mitonuclear coevolution across populations of Tigriopus californicus.</title>
        <authorList>
            <person name="Barreto F.S."/>
            <person name="Watson E.T."/>
            <person name="Lima T.G."/>
            <person name="Willett C.S."/>
            <person name="Edmands S."/>
            <person name="Li W."/>
            <person name="Burton R.S."/>
        </authorList>
    </citation>
    <scope>NUCLEOTIDE SEQUENCE [LARGE SCALE GENOMIC DNA]</scope>
    <source>
        <strain evidence="6 7">San Diego</strain>
    </source>
</reference>
<feature type="domain" description="EF-hand" evidence="5">
    <location>
        <begin position="501"/>
        <end position="536"/>
    </location>
</feature>
<comment type="caution">
    <text evidence="6">The sequence shown here is derived from an EMBL/GenBank/DDBJ whole genome shotgun (WGS) entry which is preliminary data.</text>
</comment>
<evidence type="ECO:0000256" key="2">
    <source>
        <dbReference type="ARBA" id="ARBA00022737"/>
    </source>
</evidence>
<dbReference type="Pfam" id="PF13833">
    <property type="entry name" value="EF-hand_8"/>
    <property type="match status" value="1"/>
</dbReference>